<evidence type="ECO:0000256" key="4">
    <source>
        <dbReference type="ARBA" id="ARBA00023163"/>
    </source>
</evidence>
<dbReference type="Pfam" id="PF08281">
    <property type="entry name" value="Sigma70_r4_2"/>
    <property type="match status" value="1"/>
</dbReference>
<keyword evidence="8" id="KW-1185">Reference proteome</keyword>
<feature type="domain" description="RNA polymerase sigma factor 70 region 4 type 2" evidence="5">
    <location>
        <begin position="102"/>
        <end position="153"/>
    </location>
</feature>
<keyword evidence="3" id="KW-0731">Sigma factor</keyword>
<dbReference type="Proteomes" id="UP001596456">
    <property type="component" value="Unassembled WGS sequence"/>
</dbReference>
<accession>A0ABW2L0V9</accession>
<feature type="domain" description="PhyR sigma2" evidence="6">
    <location>
        <begin position="10"/>
        <end position="63"/>
    </location>
</feature>
<dbReference type="RefSeq" id="WP_377360918.1">
    <property type="nucleotide sequence ID" value="NZ_JBHTCM010000028.1"/>
</dbReference>
<dbReference type="Pfam" id="PF22029">
    <property type="entry name" value="PhyR_sigma2"/>
    <property type="match status" value="1"/>
</dbReference>
<evidence type="ECO:0000259" key="6">
    <source>
        <dbReference type="Pfam" id="PF22029"/>
    </source>
</evidence>
<dbReference type="InterPro" id="IPR039425">
    <property type="entry name" value="RNA_pol_sigma-70-like"/>
</dbReference>
<dbReference type="SUPFAM" id="SSF88946">
    <property type="entry name" value="Sigma2 domain of RNA polymerase sigma factors"/>
    <property type="match status" value="1"/>
</dbReference>
<evidence type="ECO:0000256" key="3">
    <source>
        <dbReference type="ARBA" id="ARBA00023082"/>
    </source>
</evidence>
<evidence type="ECO:0000256" key="2">
    <source>
        <dbReference type="ARBA" id="ARBA00023015"/>
    </source>
</evidence>
<dbReference type="PANTHER" id="PTHR43133">
    <property type="entry name" value="RNA POLYMERASE ECF-TYPE SIGMA FACTO"/>
    <property type="match status" value="1"/>
</dbReference>
<dbReference type="InterPro" id="IPR013325">
    <property type="entry name" value="RNA_pol_sigma_r2"/>
</dbReference>
<evidence type="ECO:0000256" key="1">
    <source>
        <dbReference type="ARBA" id="ARBA00010641"/>
    </source>
</evidence>
<sequence length="172" mass="19489">MPSSPFEAQLADQIAALRRYALVLTRSRTEAEDLVQDCLTKALSSADQWQPGTDLRAWLFRILYTCHVSLLRKQQVRARAQQGEVPETAADPEQPRRLEVKRVLSALDRLPAAQREAIMLVALEDMKYEDAARRLGVPVGTLMSRLARGREALRRLMDEEVRPRLRLVGGKS</sequence>
<name>A0ABW2L0V9_9PROT</name>
<comment type="similarity">
    <text evidence="1">Belongs to the sigma-70 factor family. ECF subfamily.</text>
</comment>
<proteinExistence type="inferred from homology"/>
<dbReference type="NCBIfam" id="TIGR02937">
    <property type="entry name" value="sigma70-ECF"/>
    <property type="match status" value="1"/>
</dbReference>
<dbReference type="InterPro" id="IPR036388">
    <property type="entry name" value="WH-like_DNA-bd_sf"/>
</dbReference>
<protein>
    <submittedName>
        <fullName evidence="7">Sigma-70 family RNA polymerase sigma factor</fullName>
    </submittedName>
</protein>
<evidence type="ECO:0000313" key="7">
    <source>
        <dbReference type="EMBL" id="MFC7335349.1"/>
    </source>
</evidence>
<keyword evidence="2" id="KW-0805">Transcription regulation</keyword>
<dbReference type="Gene3D" id="1.10.10.10">
    <property type="entry name" value="Winged helix-like DNA-binding domain superfamily/Winged helix DNA-binding domain"/>
    <property type="match status" value="1"/>
</dbReference>
<dbReference type="EMBL" id="JBHTCM010000028">
    <property type="protein sequence ID" value="MFC7335349.1"/>
    <property type="molecule type" value="Genomic_DNA"/>
</dbReference>
<dbReference type="CDD" id="cd06171">
    <property type="entry name" value="Sigma70_r4"/>
    <property type="match status" value="1"/>
</dbReference>
<dbReference type="Gene3D" id="1.10.1740.10">
    <property type="match status" value="1"/>
</dbReference>
<dbReference type="InterPro" id="IPR053866">
    <property type="entry name" value="PhyR_sigma2"/>
</dbReference>
<dbReference type="PANTHER" id="PTHR43133:SF25">
    <property type="entry name" value="RNA POLYMERASE SIGMA FACTOR RFAY-RELATED"/>
    <property type="match status" value="1"/>
</dbReference>
<organism evidence="7 8">
    <name type="scientific">Rhodocista pekingensis</name>
    <dbReference type="NCBI Taxonomy" id="201185"/>
    <lineage>
        <taxon>Bacteria</taxon>
        <taxon>Pseudomonadati</taxon>
        <taxon>Pseudomonadota</taxon>
        <taxon>Alphaproteobacteria</taxon>
        <taxon>Rhodospirillales</taxon>
        <taxon>Azospirillaceae</taxon>
        <taxon>Rhodocista</taxon>
    </lineage>
</organism>
<reference evidence="8" key="1">
    <citation type="journal article" date="2019" name="Int. J. Syst. Evol. Microbiol.">
        <title>The Global Catalogue of Microorganisms (GCM) 10K type strain sequencing project: providing services to taxonomists for standard genome sequencing and annotation.</title>
        <authorList>
            <consortium name="The Broad Institute Genomics Platform"/>
            <consortium name="The Broad Institute Genome Sequencing Center for Infectious Disease"/>
            <person name="Wu L."/>
            <person name="Ma J."/>
        </authorList>
    </citation>
    <scope>NUCLEOTIDE SEQUENCE [LARGE SCALE GENOMIC DNA]</scope>
    <source>
        <strain evidence="8">CGMCC 1.16275</strain>
    </source>
</reference>
<dbReference type="SUPFAM" id="SSF88659">
    <property type="entry name" value="Sigma3 and sigma4 domains of RNA polymerase sigma factors"/>
    <property type="match status" value="1"/>
</dbReference>
<keyword evidence="4" id="KW-0804">Transcription</keyword>
<gene>
    <name evidence="7" type="ORF">ACFQPS_19430</name>
</gene>
<comment type="caution">
    <text evidence="7">The sequence shown here is derived from an EMBL/GenBank/DDBJ whole genome shotgun (WGS) entry which is preliminary data.</text>
</comment>
<dbReference type="InterPro" id="IPR014284">
    <property type="entry name" value="RNA_pol_sigma-70_dom"/>
</dbReference>
<evidence type="ECO:0000313" key="8">
    <source>
        <dbReference type="Proteomes" id="UP001596456"/>
    </source>
</evidence>
<dbReference type="InterPro" id="IPR013324">
    <property type="entry name" value="RNA_pol_sigma_r3/r4-like"/>
</dbReference>
<evidence type="ECO:0000259" key="5">
    <source>
        <dbReference type="Pfam" id="PF08281"/>
    </source>
</evidence>
<dbReference type="InterPro" id="IPR013249">
    <property type="entry name" value="RNA_pol_sigma70_r4_t2"/>
</dbReference>